<accession>A0ABW5CD90</accession>
<evidence type="ECO:0000256" key="2">
    <source>
        <dbReference type="PROSITE-ProRule" id="PRU00169"/>
    </source>
</evidence>
<name>A0ABW5CD90_9PROT</name>
<feature type="DNA-binding region" description="OmpR/PhoB-type" evidence="3">
    <location>
        <begin position="141"/>
        <end position="241"/>
    </location>
</feature>
<dbReference type="InterPro" id="IPR001789">
    <property type="entry name" value="Sig_transdc_resp-reg_receiver"/>
</dbReference>
<dbReference type="PROSITE" id="PS50110">
    <property type="entry name" value="RESPONSE_REGULATORY"/>
    <property type="match status" value="1"/>
</dbReference>
<evidence type="ECO:0000259" key="5">
    <source>
        <dbReference type="PROSITE" id="PS51755"/>
    </source>
</evidence>
<dbReference type="EMBL" id="JBHUIY010000037">
    <property type="protein sequence ID" value="MFD2235155.1"/>
    <property type="molecule type" value="Genomic_DNA"/>
</dbReference>
<dbReference type="InterPro" id="IPR039420">
    <property type="entry name" value="WalR-like"/>
</dbReference>
<gene>
    <name evidence="6" type="ORF">ACFSNB_15185</name>
</gene>
<keyword evidence="1 3" id="KW-0238">DNA-binding</keyword>
<dbReference type="InterPro" id="IPR001867">
    <property type="entry name" value="OmpR/PhoB-type_DNA-bd"/>
</dbReference>
<sequence length="249" mass="26644">MARIAVVEDEAHLRGDLVEYLGACGHEVEGCADARELDTLLTRRGVDILILDINLPGEGGFSIASRLRAQSEVGIIMLTARGLNVDRVVGLEVGADVYLVKPVELRELEAQVRSLARRLRLAPPPPAAAATPSADPPAALAPAPALPRWTFDQLAWTLTAPDGRAVKLTGNERVFVTLLVAQPGEPVSRDAIFRALGKRGWDPADRSVDSMVRRLRAKGVELLGQPLPIESVHGIGYAFAGPIAPAEPR</sequence>
<evidence type="ECO:0000256" key="3">
    <source>
        <dbReference type="PROSITE-ProRule" id="PRU01091"/>
    </source>
</evidence>
<dbReference type="PANTHER" id="PTHR48111">
    <property type="entry name" value="REGULATOR OF RPOS"/>
    <property type="match status" value="1"/>
</dbReference>
<feature type="domain" description="Response regulatory" evidence="4">
    <location>
        <begin position="3"/>
        <end position="116"/>
    </location>
</feature>
<evidence type="ECO:0000313" key="7">
    <source>
        <dbReference type="Proteomes" id="UP001597296"/>
    </source>
</evidence>
<dbReference type="PROSITE" id="PS51755">
    <property type="entry name" value="OMPR_PHOB"/>
    <property type="match status" value="1"/>
</dbReference>
<dbReference type="CDD" id="cd00383">
    <property type="entry name" value="trans_reg_C"/>
    <property type="match status" value="1"/>
</dbReference>
<feature type="modified residue" description="4-aspartylphosphate" evidence="2">
    <location>
        <position position="52"/>
    </location>
</feature>
<evidence type="ECO:0000259" key="4">
    <source>
        <dbReference type="PROSITE" id="PS50110"/>
    </source>
</evidence>
<dbReference type="SUPFAM" id="SSF52172">
    <property type="entry name" value="CheY-like"/>
    <property type="match status" value="1"/>
</dbReference>
<dbReference type="Pfam" id="PF00072">
    <property type="entry name" value="Response_reg"/>
    <property type="match status" value="1"/>
</dbReference>
<keyword evidence="2" id="KW-0597">Phosphoprotein</keyword>
<comment type="caution">
    <text evidence="6">The sequence shown here is derived from an EMBL/GenBank/DDBJ whole genome shotgun (WGS) entry which is preliminary data.</text>
</comment>
<reference evidence="7" key="1">
    <citation type="journal article" date="2019" name="Int. J. Syst. Evol. Microbiol.">
        <title>The Global Catalogue of Microorganisms (GCM) 10K type strain sequencing project: providing services to taxonomists for standard genome sequencing and annotation.</title>
        <authorList>
            <consortium name="The Broad Institute Genomics Platform"/>
            <consortium name="The Broad Institute Genome Sequencing Center for Infectious Disease"/>
            <person name="Wu L."/>
            <person name="Ma J."/>
        </authorList>
    </citation>
    <scope>NUCLEOTIDE SEQUENCE [LARGE SCALE GENOMIC DNA]</scope>
    <source>
        <strain evidence="7">KCTC 15012</strain>
    </source>
</reference>
<dbReference type="SUPFAM" id="SSF46894">
    <property type="entry name" value="C-terminal effector domain of the bipartite response regulators"/>
    <property type="match status" value="1"/>
</dbReference>
<dbReference type="Gene3D" id="3.40.50.2300">
    <property type="match status" value="1"/>
</dbReference>
<evidence type="ECO:0000313" key="6">
    <source>
        <dbReference type="EMBL" id="MFD2235155.1"/>
    </source>
</evidence>
<dbReference type="InterPro" id="IPR016032">
    <property type="entry name" value="Sig_transdc_resp-reg_C-effctor"/>
</dbReference>
<keyword evidence="7" id="KW-1185">Reference proteome</keyword>
<feature type="domain" description="OmpR/PhoB-type" evidence="5">
    <location>
        <begin position="141"/>
        <end position="241"/>
    </location>
</feature>
<dbReference type="Proteomes" id="UP001597296">
    <property type="component" value="Unassembled WGS sequence"/>
</dbReference>
<dbReference type="Gene3D" id="6.10.250.690">
    <property type="match status" value="1"/>
</dbReference>
<dbReference type="SMART" id="SM00448">
    <property type="entry name" value="REC"/>
    <property type="match status" value="1"/>
</dbReference>
<protein>
    <submittedName>
        <fullName evidence="6">Response regulator transcription factor</fullName>
    </submittedName>
</protein>
<dbReference type="Gene3D" id="1.10.10.10">
    <property type="entry name" value="Winged helix-like DNA-binding domain superfamily/Winged helix DNA-binding domain"/>
    <property type="match status" value="1"/>
</dbReference>
<dbReference type="InterPro" id="IPR036388">
    <property type="entry name" value="WH-like_DNA-bd_sf"/>
</dbReference>
<dbReference type="PANTHER" id="PTHR48111:SF58">
    <property type="entry name" value="TORCAD OPERON TRANSCRIPTIONAL REGULATORY PROTEIN TORR"/>
    <property type="match status" value="1"/>
</dbReference>
<dbReference type="SMART" id="SM00862">
    <property type="entry name" value="Trans_reg_C"/>
    <property type="match status" value="1"/>
</dbReference>
<dbReference type="InterPro" id="IPR011006">
    <property type="entry name" value="CheY-like_superfamily"/>
</dbReference>
<organism evidence="6 7">
    <name type="scientific">Phaeospirillum tilakii</name>
    <dbReference type="NCBI Taxonomy" id="741673"/>
    <lineage>
        <taxon>Bacteria</taxon>
        <taxon>Pseudomonadati</taxon>
        <taxon>Pseudomonadota</taxon>
        <taxon>Alphaproteobacteria</taxon>
        <taxon>Rhodospirillales</taxon>
        <taxon>Rhodospirillaceae</taxon>
        <taxon>Phaeospirillum</taxon>
    </lineage>
</organism>
<proteinExistence type="predicted"/>
<dbReference type="RefSeq" id="WP_377318069.1">
    <property type="nucleotide sequence ID" value="NZ_JBHUIY010000037.1"/>
</dbReference>
<dbReference type="Pfam" id="PF00486">
    <property type="entry name" value="Trans_reg_C"/>
    <property type="match status" value="1"/>
</dbReference>
<evidence type="ECO:0000256" key="1">
    <source>
        <dbReference type="ARBA" id="ARBA00023125"/>
    </source>
</evidence>